<evidence type="ECO:0000313" key="3">
    <source>
        <dbReference type="EMBL" id="HIQ67695.1"/>
    </source>
</evidence>
<keyword evidence="2" id="KW-1133">Transmembrane helix</keyword>
<gene>
    <name evidence="3" type="ORF">IAB74_04190</name>
</gene>
<reference evidence="3" key="1">
    <citation type="submission" date="2020-10" db="EMBL/GenBank/DDBJ databases">
        <authorList>
            <person name="Gilroy R."/>
        </authorList>
    </citation>
    <scope>NUCLEOTIDE SEQUENCE</scope>
    <source>
        <strain evidence="3">13361</strain>
    </source>
</reference>
<keyword evidence="2" id="KW-0812">Transmembrane</keyword>
<comment type="caution">
    <text evidence="3">The sequence shown here is derived from an EMBL/GenBank/DDBJ whole genome shotgun (WGS) entry which is preliminary data.</text>
</comment>
<dbReference type="Pfam" id="PF12725">
    <property type="entry name" value="DUF3810"/>
    <property type="match status" value="1"/>
</dbReference>
<dbReference type="AlphaFoldDB" id="A0A9D0Z4C7"/>
<sequence length="359" mass="39321">MKYWRGYLVALLLFLGAWGLNLFASSHQALMDTFYPYVTRMLLDSLGQWSGGVDFCLWQLLLLVFVVAVLAVVVLMFVLRWNPIQVAGWVLAVVALVNLLNTGLYGLNQYTGSIADDLRLPDEPYAVTDLQTAVTYFRDKANELSSAGSQASDFQELAEKAADGFSVMVYERSASVLAGSRQPVKELGWADYYTGKGVTGVTVGLTGEAAVNPNVPQAMLPFAICREMAHRMCIVTPENSAFAAFLTCEANPDARFRYAGFLSAYDYCLRALESFGTSSAQQIIQQVTSGASTQVTQDLESYRSFLREAPAEADTVCNLLVNWHIQNVVLPSQAEEPPLFDPTDETQVDLGGIRSAPAQ</sequence>
<feature type="transmembrane region" description="Helical" evidence="2">
    <location>
        <begin position="55"/>
        <end position="79"/>
    </location>
</feature>
<evidence type="ECO:0000256" key="2">
    <source>
        <dbReference type="SAM" id="Phobius"/>
    </source>
</evidence>
<organism evidence="3 4">
    <name type="scientific">Candidatus Faecousia excrementigallinarum</name>
    <dbReference type="NCBI Taxonomy" id="2840806"/>
    <lineage>
        <taxon>Bacteria</taxon>
        <taxon>Bacillati</taxon>
        <taxon>Bacillota</taxon>
        <taxon>Clostridia</taxon>
        <taxon>Eubacteriales</taxon>
        <taxon>Oscillospiraceae</taxon>
        <taxon>Faecousia</taxon>
    </lineage>
</organism>
<evidence type="ECO:0000313" key="4">
    <source>
        <dbReference type="Proteomes" id="UP000886796"/>
    </source>
</evidence>
<protein>
    <submittedName>
        <fullName evidence="3">DUF3810 family protein</fullName>
    </submittedName>
</protein>
<evidence type="ECO:0000256" key="1">
    <source>
        <dbReference type="SAM" id="MobiDB-lite"/>
    </source>
</evidence>
<feature type="transmembrane region" description="Helical" evidence="2">
    <location>
        <begin position="86"/>
        <end position="107"/>
    </location>
</feature>
<keyword evidence="2" id="KW-0472">Membrane</keyword>
<name>A0A9D0Z4C7_9FIRM</name>
<reference evidence="3" key="2">
    <citation type="journal article" date="2021" name="PeerJ">
        <title>Extensive microbial diversity within the chicken gut microbiome revealed by metagenomics and culture.</title>
        <authorList>
            <person name="Gilroy R."/>
            <person name="Ravi A."/>
            <person name="Getino M."/>
            <person name="Pursley I."/>
            <person name="Horton D.L."/>
            <person name="Alikhan N.F."/>
            <person name="Baker D."/>
            <person name="Gharbi K."/>
            <person name="Hall N."/>
            <person name="Watson M."/>
            <person name="Adriaenssens E.M."/>
            <person name="Foster-Nyarko E."/>
            <person name="Jarju S."/>
            <person name="Secka A."/>
            <person name="Antonio M."/>
            <person name="Oren A."/>
            <person name="Chaudhuri R.R."/>
            <person name="La Ragione R."/>
            <person name="Hildebrand F."/>
            <person name="Pallen M.J."/>
        </authorList>
    </citation>
    <scope>NUCLEOTIDE SEQUENCE</scope>
    <source>
        <strain evidence="3">13361</strain>
    </source>
</reference>
<proteinExistence type="predicted"/>
<accession>A0A9D0Z4C7</accession>
<dbReference type="EMBL" id="DVFK01000061">
    <property type="protein sequence ID" value="HIQ67695.1"/>
    <property type="molecule type" value="Genomic_DNA"/>
</dbReference>
<feature type="region of interest" description="Disordered" evidence="1">
    <location>
        <begin position="336"/>
        <end position="359"/>
    </location>
</feature>
<dbReference type="InterPro" id="IPR024294">
    <property type="entry name" value="DUF3810"/>
</dbReference>
<dbReference type="Proteomes" id="UP000886796">
    <property type="component" value="Unassembled WGS sequence"/>
</dbReference>